<feature type="transmembrane region" description="Helical" evidence="6">
    <location>
        <begin position="98"/>
        <end position="117"/>
    </location>
</feature>
<evidence type="ECO:0000256" key="2">
    <source>
        <dbReference type="ARBA" id="ARBA00022475"/>
    </source>
</evidence>
<dbReference type="Proteomes" id="UP000231409">
    <property type="component" value="Unassembled WGS sequence"/>
</dbReference>
<keyword evidence="9" id="KW-1185">Reference proteome</keyword>
<feature type="transmembrane region" description="Helical" evidence="6">
    <location>
        <begin position="300"/>
        <end position="319"/>
    </location>
</feature>
<dbReference type="InterPro" id="IPR018076">
    <property type="entry name" value="T2SS_GspF_dom"/>
</dbReference>
<feature type="transmembrane region" description="Helical" evidence="6">
    <location>
        <begin position="12"/>
        <end position="32"/>
    </location>
</feature>
<dbReference type="GO" id="GO:0005886">
    <property type="term" value="C:plasma membrane"/>
    <property type="evidence" value="ECO:0007669"/>
    <property type="project" value="UniProtKB-SubCell"/>
</dbReference>
<feature type="transmembrane region" description="Helical" evidence="6">
    <location>
        <begin position="268"/>
        <end position="288"/>
    </location>
</feature>
<keyword evidence="3 6" id="KW-0812">Transmembrane</keyword>
<evidence type="ECO:0000256" key="4">
    <source>
        <dbReference type="ARBA" id="ARBA00022989"/>
    </source>
</evidence>
<dbReference type="EMBL" id="NTFH01000003">
    <property type="protein sequence ID" value="PHQ16693.1"/>
    <property type="molecule type" value="Genomic_DNA"/>
</dbReference>
<evidence type="ECO:0000313" key="9">
    <source>
        <dbReference type="Proteomes" id="UP000231409"/>
    </source>
</evidence>
<comment type="caution">
    <text evidence="8">The sequence shown here is derived from an EMBL/GenBank/DDBJ whole genome shotgun (WGS) entry which is preliminary data.</text>
</comment>
<dbReference type="Gene3D" id="1.20.81.30">
    <property type="entry name" value="Type II secretion system (T2SS), domain F"/>
    <property type="match status" value="1"/>
</dbReference>
<protein>
    <submittedName>
        <fullName evidence="8">Secretion system protein</fullName>
    </submittedName>
</protein>
<evidence type="ECO:0000256" key="6">
    <source>
        <dbReference type="SAM" id="Phobius"/>
    </source>
</evidence>
<dbReference type="Pfam" id="PF00482">
    <property type="entry name" value="T2SSF"/>
    <property type="match status" value="1"/>
</dbReference>
<dbReference type="InterPro" id="IPR042094">
    <property type="entry name" value="T2SS_GspF_sf"/>
</dbReference>
<gene>
    <name evidence="8" type="ORF">CLH61_01570</name>
</gene>
<name>A0A2G1UQG5_9GAMM</name>
<dbReference type="PANTHER" id="PTHR35007">
    <property type="entry name" value="INTEGRAL MEMBRANE PROTEIN-RELATED"/>
    <property type="match status" value="1"/>
</dbReference>
<feature type="transmembrane region" description="Helical" evidence="6">
    <location>
        <begin position="123"/>
        <end position="141"/>
    </location>
</feature>
<comment type="subcellular location">
    <subcellularLocation>
        <location evidence="1">Cell membrane</location>
        <topology evidence="1">Multi-pass membrane protein</topology>
    </subcellularLocation>
</comment>
<dbReference type="AlphaFoldDB" id="A0A2G1UQG5"/>
<proteinExistence type="predicted"/>
<evidence type="ECO:0000256" key="3">
    <source>
        <dbReference type="ARBA" id="ARBA00022692"/>
    </source>
</evidence>
<feature type="domain" description="Type II secretion system protein GspF" evidence="7">
    <location>
        <begin position="161"/>
        <end position="284"/>
    </location>
</feature>
<dbReference type="RefSeq" id="WP_099612945.1">
    <property type="nucleotide sequence ID" value="NZ_KZ319367.1"/>
</dbReference>
<dbReference type="PANTHER" id="PTHR35007:SF1">
    <property type="entry name" value="PILUS ASSEMBLY PROTEIN"/>
    <property type="match status" value="1"/>
</dbReference>
<evidence type="ECO:0000259" key="7">
    <source>
        <dbReference type="Pfam" id="PF00482"/>
    </source>
</evidence>
<sequence>MDVLGDKLWIFLALVFVAVFLLSQGLVIPVFGESRGARKRLSQRMQNLASADGDQHRVSLLQEQYLRDLSPLEKRLESMSMLQPLVVLIAQSGYRTRAYRVLLLSAALAVLAGFVGYNLTKVLWAPLALAPMGAMIPFLYLRSKRSKRIARIEEQLPDVVDVIIRALRAGHPFIEAIRLVSTEMPSPVREEFQTTFNEINYGGDVRAALFGLLQRVPSVLVMALITAVLVQRESGGNLAEVLEKIASVIRGRFRFQRRVRTLSAEGRISAWVLTMTPFVLFVLISLVNPDYMPMLTESPRGGDIILLALVLIVVGVFWIKKILNIKV</sequence>
<accession>A0A2G1UQG5</accession>
<keyword evidence="4 6" id="KW-1133">Transmembrane helix</keyword>
<keyword evidence="5 6" id="KW-0472">Membrane</keyword>
<organism evidence="8 9">
    <name type="scientific">Marinobacter profundi</name>
    <dbReference type="NCBI Taxonomy" id="2666256"/>
    <lineage>
        <taxon>Bacteria</taxon>
        <taxon>Pseudomonadati</taxon>
        <taxon>Pseudomonadota</taxon>
        <taxon>Gammaproteobacteria</taxon>
        <taxon>Pseudomonadales</taxon>
        <taxon>Marinobacteraceae</taxon>
        <taxon>Marinobacter</taxon>
    </lineage>
</organism>
<keyword evidence="2" id="KW-1003">Cell membrane</keyword>
<evidence type="ECO:0000256" key="1">
    <source>
        <dbReference type="ARBA" id="ARBA00004651"/>
    </source>
</evidence>
<reference evidence="8 9" key="1">
    <citation type="submission" date="2017-09" db="EMBL/GenBank/DDBJ databases">
        <title>The draft genome sequences of Marinobacter sp. PWS21.</title>
        <authorList>
            <person name="Cao J."/>
        </authorList>
    </citation>
    <scope>NUCLEOTIDE SEQUENCE [LARGE SCALE GENOMIC DNA]</scope>
    <source>
        <strain evidence="8 9">PWS21</strain>
    </source>
</reference>
<evidence type="ECO:0000313" key="8">
    <source>
        <dbReference type="EMBL" id="PHQ16693.1"/>
    </source>
</evidence>
<evidence type="ECO:0000256" key="5">
    <source>
        <dbReference type="ARBA" id="ARBA00023136"/>
    </source>
</evidence>